<dbReference type="Proteomes" id="UP001567538">
    <property type="component" value="Unassembled WGS sequence"/>
</dbReference>
<organism evidence="1 2">
    <name type="scientific">Salvia divinorum</name>
    <name type="common">Maria pastora</name>
    <name type="synonym">Diviner's sage</name>
    <dbReference type="NCBI Taxonomy" id="28513"/>
    <lineage>
        <taxon>Eukaryota</taxon>
        <taxon>Viridiplantae</taxon>
        <taxon>Streptophyta</taxon>
        <taxon>Embryophyta</taxon>
        <taxon>Tracheophyta</taxon>
        <taxon>Spermatophyta</taxon>
        <taxon>Magnoliopsida</taxon>
        <taxon>eudicotyledons</taxon>
        <taxon>Gunneridae</taxon>
        <taxon>Pentapetalae</taxon>
        <taxon>asterids</taxon>
        <taxon>lamiids</taxon>
        <taxon>Lamiales</taxon>
        <taxon>Lamiaceae</taxon>
        <taxon>Nepetoideae</taxon>
        <taxon>Mentheae</taxon>
        <taxon>Salviinae</taxon>
        <taxon>Salvia</taxon>
        <taxon>Salvia subgen. Calosphace</taxon>
    </lineage>
</organism>
<dbReference type="AlphaFoldDB" id="A0ABD1G531"/>
<comment type="caution">
    <text evidence="1">The sequence shown here is derived from an EMBL/GenBank/DDBJ whole genome shotgun (WGS) entry which is preliminary data.</text>
</comment>
<accession>A0ABD1G531</accession>
<evidence type="ECO:0000313" key="2">
    <source>
        <dbReference type="Proteomes" id="UP001567538"/>
    </source>
</evidence>
<protein>
    <submittedName>
        <fullName evidence="1">Uncharacterized protein</fullName>
    </submittedName>
</protein>
<name>A0ABD1G531_SALDI</name>
<reference evidence="1 2" key="1">
    <citation type="submission" date="2024-06" db="EMBL/GenBank/DDBJ databases">
        <title>A chromosome level genome sequence of Diviner's sage (Salvia divinorum).</title>
        <authorList>
            <person name="Ford S.A."/>
            <person name="Ro D.-K."/>
            <person name="Ness R.W."/>
            <person name="Phillips M.A."/>
        </authorList>
    </citation>
    <scope>NUCLEOTIDE SEQUENCE [LARGE SCALE GENOMIC DNA]</scope>
    <source>
        <strain evidence="1">SAF-2024a</strain>
        <tissue evidence="1">Leaf</tissue>
    </source>
</reference>
<sequence>MSKLQRRMQLVSRRFLPARKPTRLMSVQTSDTFMFVARLTSMPRPCSTKCLTEIALLAVKKQSMWKLKKISEINNTISTPEFWRSTIRCVASTTTEIAEEDSNLGGDDAGFDVITFPLHAHDISKELITPFVMREKVGGVWIHEQAAEEDTISLPTFPRDKGADEKQRCLHSLCGNIRKISGTRFFAHIRCVVASTTGDSNLQRDEDDDGSNLIELPLHAHDISKKFNSSSDKQVVG</sequence>
<dbReference type="EMBL" id="JBEAFC010000010">
    <property type="protein sequence ID" value="KAL1538151.1"/>
    <property type="molecule type" value="Genomic_DNA"/>
</dbReference>
<proteinExistence type="predicted"/>
<gene>
    <name evidence="1" type="ORF">AAHA92_26927</name>
</gene>
<keyword evidence="2" id="KW-1185">Reference proteome</keyword>
<evidence type="ECO:0000313" key="1">
    <source>
        <dbReference type="EMBL" id="KAL1538151.1"/>
    </source>
</evidence>